<dbReference type="SFLD" id="SFLDG00002">
    <property type="entry name" value="C1.7:_P-type_atpase_like"/>
    <property type="match status" value="1"/>
</dbReference>
<evidence type="ECO:0000256" key="3">
    <source>
        <dbReference type="ARBA" id="ARBA00022692"/>
    </source>
</evidence>
<feature type="region of interest" description="Disordered" evidence="9">
    <location>
        <begin position="911"/>
        <end position="931"/>
    </location>
</feature>
<keyword evidence="6" id="KW-1278">Translocase</keyword>
<feature type="transmembrane region" description="Helical" evidence="10">
    <location>
        <begin position="299"/>
        <end position="321"/>
    </location>
</feature>
<sequence>MKHTTKETEKTMIPIPQTSENTNKEMSKMDKTHIPMEQTSHISQTQSKETNEHTISLEELFIKYTVDPDKGRTAEEIETAKLNFGENTFSKPKKDFVGLKFFKIYFQSFNILLTIASFMSFTIYLLNNKLILNLYLSFTIIIVCLLNTLMEFYQEYKAAEIIKGFNTLVPQKARVIRNGVEEEIFASEIVVGDILLFKLGEKVGADCRLMYCNELKVNNSSITGESVPVLKDTEISRSDVLHASNLVFSGNEVVSGEGKGIVIKVGNNTILGKIANLTVNKKSEKSQLTEEINDYVKKLGCIAFITSFIFYIIALINGFTFVDNLSFCIGVFIAFVPQGLPATVTILLVIAAKRMASKNVLVKDLRAVETLGSISLLASDKTGTLTKGKMACNTLWINESSYSILKYKSDSKETKSKKDKNERYLEIQNDIQSENISNLDSNTTSTIKKEECDALALESINLNVKNLKELIKICCLCNNAKVNNKNKIVGDPTETALMNFGLDYMNKISDLVMDISRIRENKLGEIPFSSETKLHVVVYEEEENFIVYMKGAPERILNYCSYRRFNDSDLKINDEFRNTFYTKYDDFASNGHRVIGMAYKIINKEEYLSKMKKVKKSTNNENTNDLSVNLNKHNFGINPKDLTFLCTIGILDPPKKGVKDAITQLRKAGIQVVMVTGDHHLTAESIARKITLVSGKTKEQAASLLNIPIKDVKEDQYDVEIISGTEIDNLSDRDWNIILSKREIIFARTSPKQKLKIVEKFQEKGHIVGVSGDGVNDSPALKKAHLGISMNKTASDVSKEAAKMIILDDNFPSIVNGVLEGRLIFSNLKKSIRYILSHITPQVIPFLLFVAFGVPSPMSSLLLMLIDLFTEFLPAVSLAFEPPEGNLMHDPPRKLLTRNIDNINNTTTANTLNNKNTDISDTNPEASNNPNTVLEINTEPSLLVRRNILAEKVFLFSFFRKIKNIFLKKETGETLCDIDLLSWAYLEAGTLITLGCLTSFFITLYLSNVPITYFFMSSQDYFKLESKNIFLENGISLNSEVQLDILYRAQSSYFFSILISQAFNLLTCKRKNEYFGISTFRNMLPIYGTLIGLLFGISILYIPAFNYLLLSRPVSFLPFVFPVLFGFIILIWDNIRKYIRKNYNMYGSKNL</sequence>
<dbReference type="GO" id="GO:0006883">
    <property type="term" value="P:intracellular sodium ion homeostasis"/>
    <property type="evidence" value="ECO:0007669"/>
    <property type="project" value="TreeGrafter"/>
</dbReference>
<dbReference type="GO" id="GO:0005524">
    <property type="term" value="F:ATP binding"/>
    <property type="evidence" value="ECO:0007669"/>
    <property type="project" value="UniProtKB-KW"/>
</dbReference>
<dbReference type="VEuPathDB" id="MicrosporidiaDB:CWI37_0181p0040"/>
<evidence type="ECO:0000313" key="12">
    <source>
        <dbReference type="EMBL" id="TBU04119.1"/>
    </source>
</evidence>
<dbReference type="Pfam" id="PF00689">
    <property type="entry name" value="Cation_ATPase_C"/>
    <property type="match status" value="2"/>
</dbReference>
<dbReference type="Gene3D" id="3.40.1110.10">
    <property type="entry name" value="Calcium-transporting ATPase, cytoplasmic domain N"/>
    <property type="match status" value="1"/>
</dbReference>
<evidence type="ECO:0000256" key="1">
    <source>
        <dbReference type="ARBA" id="ARBA00004651"/>
    </source>
</evidence>
<dbReference type="Pfam" id="PF00690">
    <property type="entry name" value="Cation_ATPase_N"/>
    <property type="match status" value="1"/>
</dbReference>
<dbReference type="GO" id="GO:1990573">
    <property type="term" value="P:potassium ion import across plasma membrane"/>
    <property type="evidence" value="ECO:0007669"/>
    <property type="project" value="TreeGrafter"/>
</dbReference>
<evidence type="ECO:0000256" key="5">
    <source>
        <dbReference type="ARBA" id="ARBA00022840"/>
    </source>
</evidence>
<dbReference type="SUPFAM" id="SSF56784">
    <property type="entry name" value="HAD-like"/>
    <property type="match status" value="1"/>
</dbReference>
<dbReference type="InterPro" id="IPR008250">
    <property type="entry name" value="ATPase_P-typ_transduc_dom_A_sf"/>
</dbReference>
<feature type="transmembrane region" description="Helical" evidence="10">
    <location>
        <begin position="832"/>
        <end position="854"/>
    </location>
</feature>
<feature type="transmembrane region" description="Helical" evidence="10">
    <location>
        <begin position="991"/>
        <end position="1016"/>
    </location>
</feature>
<dbReference type="InterPro" id="IPR023298">
    <property type="entry name" value="ATPase_P-typ_TM_dom_sf"/>
</dbReference>
<dbReference type="InterPro" id="IPR050510">
    <property type="entry name" value="Cation_transp_ATPase_P-type"/>
</dbReference>
<dbReference type="PRINTS" id="PR00121">
    <property type="entry name" value="NAKATPASE"/>
</dbReference>
<protein>
    <submittedName>
        <fullName evidence="12">Subunit alpha of sodium/potassium-transporting ATPase</fullName>
    </submittedName>
</protein>
<dbReference type="PROSITE" id="PS00154">
    <property type="entry name" value="ATPASE_E1_E2"/>
    <property type="match status" value="1"/>
</dbReference>
<dbReference type="SUPFAM" id="SSF81665">
    <property type="entry name" value="Calcium ATPase, transmembrane domain M"/>
    <property type="match status" value="2"/>
</dbReference>
<dbReference type="SUPFAM" id="SSF81653">
    <property type="entry name" value="Calcium ATPase, transduction domain A"/>
    <property type="match status" value="1"/>
</dbReference>
<dbReference type="InterPro" id="IPR044492">
    <property type="entry name" value="P_typ_ATPase_HD_dom"/>
</dbReference>
<dbReference type="InterPro" id="IPR004014">
    <property type="entry name" value="ATPase_P-typ_cation-transptr_N"/>
</dbReference>
<dbReference type="GO" id="GO:0005391">
    <property type="term" value="F:P-type sodium:potassium-exchanging transporter activity"/>
    <property type="evidence" value="ECO:0007669"/>
    <property type="project" value="TreeGrafter"/>
</dbReference>
<evidence type="ECO:0000313" key="13">
    <source>
        <dbReference type="Proteomes" id="UP000292362"/>
    </source>
</evidence>
<dbReference type="Gene3D" id="1.20.1110.10">
    <property type="entry name" value="Calcium-transporting ATPase, transmembrane domain"/>
    <property type="match status" value="2"/>
</dbReference>
<dbReference type="SFLD" id="SFLDF00027">
    <property type="entry name" value="p-type_atpase"/>
    <property type="match status" value="1"/>
</dbReference>
<dbReference type="Gene3D" id="2.70.150.10">
    <property type="entry name" value="Calcium-transporting ATPase, cytoplasmic transduction domain A"/>
    <property type="match status" value="1"/>
</dbReference>
<feature type="transmembrane region" description="Helical" evidence="10">
    <location>
        <begin position="132"/>
        <end position="153"/>
    </location>
</feature>
<feature type="region of interest" description="Disordered" evidence="9">
    <location>
        <begin position="1"/>
        <end position="26"/>
    </location>
</feature>
<dbReference type="Gene3D" id="3.40.50.1000">
    <property type="entry name" value="HAD superfamily/HAD-like"/>
    <property type="match status" value="1"/>
</dbReference>
<dbReference type="SMART" id="SM00831">
    <property type="entry name" value="Cation_ATPase_N"/>
    <property type="match status" value="1"/>
</dbReference>
<feature type="compositionally biased region" description="Basic and acidic residues" evidence="9">
    <location>
        <begin position="1"/>
        <end position="10"/>
    </location>
</feature>
<name>A0A4Q9L8R8_9MICR</name>
<dbReference type="SFLD" id="SFLDS00003">
    <property type="entry name" value="Haloacid_Dehalogenase"/>
    <property type="match status" value="1"/>
</dbReference>
<dbReference type="InterPro" id="IPR023214">
    <property type="entry name" value="HAD_sf"/>
</dbReference>
<dbReference type="InterPro" id="IPR006068">
    <property type="entry name" value="ATPase_P-typ_cation-transptr_C"/>
</dbReference>
<proteinExistence type="predicted"/>
<dbReference type="InterPro" id="IPR059000">
    <property type="entry name" value="ATPase_P-type_domA"/>
</dbReference>
<dbReference type="FunFam" id="3.40.50.1000:FF:000083">
    <property type="entry name" value="Sodium/potassium-transporting ATPase subunit alpha"/>
    <property type="match status" value="1"/>
</dbReference>
<dbReference type="NCBIfam" id="TIGR01494">
    <property type="entry name" value="ATPase_P-type"/>
    <property type="match status" value="2"/>
</dbReference>
<dbReference type="EMBL" id="PITJ01000181">
    <property type="protein sequence ID" value="TBU04119.1"/>
    <property type="molecule type" value="Genomic_DNA"/>
</dbReference>
<keyword evidence="2" id="KW-1003">Cell membrane</keyword>
<keyword evidence="5" id="KW-0067">ATP-binding</keyword>
<dbReference type="Pfam" id="PF13246">
    <property type="entry name" value="Cation_ATPase"/>
    <property type="match status" value="1"/>
</dbReference>
<dbReference type="GO" id="GO:0016887">
    <property type="term" value="F:ATP hydrolysis activity"/>
    <property type="evidence" value="ECO:0007669"/>
    <property type="project" value="InterPro"/>
</dbReference>
<feature type="transmembrane region" description="Helical" evidence="10">
    <location>
        <begin position="1116"/>
        <end position="1135"/>
    </location>
</feature>
<feature type="transmembrane region" description="Helical" evidence="10">
    <location>
        <begin position="104"/>
        <end position="126"/>
    </location>
</feature>
<dbReference type="PANTHER" id="PTHR43294:SF21">
    <property type="entry name" value="CATION TRANSPORTING ATPASE"/>
    <property type="match status" value="1"/>
</dbReference>
<dbReference type="Pfam" id="PF00122">
    <property type="entry name" value="E1-E2_ATPase"/>
    <property type="match status" value="1"/>
</dbReference>
<dbReference type="InterPro" id="IPR036412">
    <property type="entry name" value="HAD-like_sf"/>
</dbReference>
<evidence type="ECO:0000256" key="10">
    <source>
        <dbReference type="SAM" id="Phobius"/>
    </source>
</evidence>
<feature type="transmembrane region" description="Helical" evidence="10">
    <location>
        <begin position="1086"/>
        <end position="1110"/>
    </location>
</feature>
<dbReference type="InterPro" id="IPR001757">
    <property type="entry name" value="P_typ_ATPase"/>
</dbReference>
<dbReference type="Proteomes" id="UP000292362">
    <property type="component" value="Unassembled WGS sequence"/>
</dbReference>
<dbReference type="GO" id="GO:1902600">
    <property type="term" value="P:proton transmembrane transport"/>
    <property type="evidence" value="ECO:0007669"/>
    <property type="project" value="TreeGrafter"/>
</dbReference>
<dbReference type="AlphaFoldDB" id="A0A4Q9L8R8"/>
<evidence type="ECO:0000259" key="11">
    <source>
        <dbReference type="SMART" id="SM00831"/>
    </source>
</evidence>
<gene>
    <name evidence="12" type="ORF">CWI37_0181p0040</name>
</gene>
<evidence type="ECO:0000256" key="8">
    <source>
        <dbReference type="ARBA" id="ARBA00023136"/>
    </source>
</evidence>
<evidence type="ECO:0000256" key="2">
    <source>
        <dbReference type="ARBA" id="ARBA00022475"/>
    </source>
</evidence>
<keyword evidence="3 10" id="KW-0812">Transmembrane</keyword>
<comment type="subcellular location">
    <subcellularLocation>
        <location evidence="1">Cell membrane</location>
        <topology evidence="1">Multi-pass membrane protein</topology>
    </subcellularLocation>
</comment>
<dbReference type="SUPFAM" id="SSF81660">
    <property type="entry name" value="Metal cation-transporting ATPase, ATP-binding domain N"/>
    <property type="match status" value="1"/>
</dbReference>
<keyword evidence="7 10" id="KW-1133">Transmembrane helix</keyword>
<reference evidence="12 13" key="1">
    <citation type="submission" date="2017-12" db="EMBL/GenBank/DDBJ databases">
        <authorList>
            <person name="Pombert J.-F."/>
            <person name="Haag K.L."/>
            <person name="Ebert D."/>
        </authorList>
    </citation>
    <scope>NUCLEOTIDE SEQUENCE [LARGE SCALE GENOMIC DNA]</scope>
    <source>
        <strain evidence="12">FI-OER-3-3</strain>
    </source>
</reference>
<keyword evidence="4" id="KW-0547">Nucleotide-binding</keyword>
<comment type="caution">
    <text evidence="12">The sequence shown here is derived from an EMBL/GenBank/DDBJ whole genome shotgun (WGS) entry which is preliminary data.</text>
</comment>
<dbReference type="GO" id="GO:0030007">
    <property type="term" value="P:intracellular potassium ion homeostasis"/>
    <property type="evidence" value="ECO:0007669"/>
    <property type="project" value="TreeGrafter"/>
</dbReference>
<feature type="compositionally biased region" description="Polar residues" evidence="9">
    <location>
        <begin position="919"/>
        <end position="931"/>
    </location>
</feature>
<evidence type="ECO:0000256" key="6">
    <source>
        <dbReference type="ARBA" id="ARBA00022967"/>
    </source>
</evidence>
<evidence type="ECO:0000256" key="9">
    <source>
        <dbReference type="SAM" id="MobiDB-lite"/>
    </source>
</evidence>
<organism evidence="12 13">
    <name type="scientific">Hamiltosporidium tvaerminnensis</name>
    <dbReference type="NCBI Taxonomy" id="1176355"/>
    <lineage>
        <taxon>Eukaryota</taxon>
        <taxon>Fungi</taxon>
        <taxon>Fungi incertae sedis</taxon>
        <taxon>Microsporidia</taxon>
        <taxon>Dubosqiidae</taxon>
        <taxon>Hamiltosporidium</taxon>
    </lineage>
</organism>
<accession>A0A4Q9L8R8</accession>
<dbReference type="InterPro" id="IPR018303">
    <property type="entry name" value="ATPase_P-typ_P_site"/>
</dbReference>
<dbReference type="PRINTS" id="PR00119">
    <property type="entry name" value="CATATPASE"/>
</dbReference>
<dbReference type="InterPro" id="IPR023299">
    <property type="entry name" value="ATPase_P-typ_cyto_dom_N"/>
</dbReference>
<feature type="transmembrane region" description="Helical" evidence="10">
    <location>
        <begin position="327"/>
        <end position="351"/>
    </location>
</feature>
<dbReference type="GO" id="GO:0005886">
    <property type="term" value="C:plasma membrane"/>
    <property type="evidence" value="ECO:0007669"/>
    <property type="project" value="UniProtKB-SubCell"/>
</dbReference>
<evidence type="ECO:0000256" key="4">
    <source>
        <dbReference type="ARBA" id="ARBA00022741"/>
    </source>
</evidence>
<dbReference type="PANTHER" id="PTHR43294">
    <property type="entry name" value="SODIUM/POTASSIUM-TRANSPORTING ATPASE SUBUNIT ALPHA"/>
    <property type="match status" value="1"/>
</dbReference>
<dbReference type="GO" id="GO:0036376">
    <property type="term" value="P:sodium ion export across plasma membrane"/>
    <property type="evidence" value="ECO:0007669"/>
    <property type="project" value="TreeGrafter"/>
</dbReference>
<evidence type="ECO:0000256" key="7">
    <source>
        <dbReference type="ARBA" id="ARBA00022989"/>
    </source>
</evidence>
<feature type="domain" description="Cation-transporting P-type ATPase N-terminal" evidence="11">
    <location>
        <begin position="51"/>
        <end position="125"/>
    </location>
</feature>
<keyword evidence="8 10" id="KW-0472">Membrane</keyword>